<feature type="compositionally biased region" description="Basic residues" evidence="1">
    <location>
        <begin position="364"/>
        <end position="373"/>
    </location>
</feature>
<dbReference type="PANTHER" id="PTHR35323">
    <property type="entry name" value="SAP DOMAIN-CONTAINING PROTEIN"/>
    <property type="match status" value="1"/>
</dbReference>
<feature type="region of interest" description="Disordered" evidence="1">
    <location>
        <begin position="327"/>
        <end position="350"/>
    </location>
</feature>
<name>A0AAW2X825_9LAMI</name>
<dbReference type="Pfam" id="PF24766">
    <property type="entry name" value="DUF7699"/>
    <property type="match status" value="1"/>
</dbReference>
<dbReference type="EMBL" id="JACGWN010000005">
    <property type="protein sequence ID" value="KAL0450312.1"/>
    <property type="molecule type" value="Genomic_DNA"/>
</dbReference>
<evidence type="ECO:0000259" key="2">
    <source>
        <dbReference type="Pfam" id="PF02037"/>
    </source>
</evidence>
<feature type="region of interest" description="Disordered" evidence="1">
    <location>
        <begin position="362"/>
        <end position="418"/>
    </location>
</feature>
<sequence length="516" mass="58944">MAAATRGGGIWAEGRGGGRREERRRRGKGRADLGAVGGGRISTREGEEAAAMGGKRGDSGGNGRKGEAATMDGLFHFLYFLLVLLIDNDDEEEEDDDDDWSEWNTSEDDEAVDEDEECDYDYVDKDDEEAMCKKVIQFIRGGSDLQELKLVECKAYLRKHSLRVSGSKEECIERIKEHWRLKEGNGEAFYPSSSFTIDCTGDVCKGDVVLFNQKVYQKFDKMTRRGSHLGRRTVAGRIVKESYGVARQQHTFTVEVLWSRGTKKLAPLYPLLVKGRNLYKLKTFRQLWKNEKERLEVLAEKHKRGAAARNIRAMRKAKAVMNTDKSITHKGAKNSKHFHHLGPSGARERTQMKKNCLNEYGKALPKKKKRSPRRNFAPSQTSSSRKNGHLRGSASHRTNQNLTQTNQGREPPELPYNYPYQPFNHFQLDILPRELHHLPSHRASASTATLPYSHPRPNSVLNPVPECQEFCHSSFVDPAYSHAKHVYEPRKFNRFPRVMDSHPSYYASPTDRHRWR</sequence>
<evidence type="ECO:0000256" key="1">
    <source>
        <dbReference type="SAM" id="MobiDB-lite"/>
    </source>
</evidence>
<organism evidence="4">
    <name type="scientific">Sesamum latifolium</name>
    <dbReference type="NCBI Taxonomy" id="2727402"/>
    <lineage>
        <taxon>Eukaryota</taxon>
        <taxon>Viridiplantae</taxon>
        <taxon>Streptophyta</taxon>
        <taxon>Embryophyta</taxon>
        <taxon>Tracheophyta</taxon>
        <taxon>Spermatophyta</taxon>
        <taxon>Magnoliopsida</taxon>
        <taxon>eudicotyledons</taxon>
        <taxon>Gunneridae</taxon>
        <taxon>Pentapetalae</taxon>
        <taxon>asterids</taxon>
        <taxon>lamiids</taxon>
        <taxon>Lamiales</taxon>
        <taxon>Pedaliaceae</taxon>
        <taxon>Sesamum</taxon>
    </lineage>
</organism>
<evidence type="ECO:0000313" key="4">
    <source>
        <dbReference type="EMBL" id="KAL0450312.1"/>
    </source>
</evidence>
<dbReference type="PANTHER" id="PTHR35323:SF2">
    <property type="entry name" value="SAP DOMAIN-CONTAINING PROTEIN"/>
    <property type="match status" value="1"/>
</dbReference>
<gene>
    <name evidence="4" type="ORF">Slati_1587600</name>
</gene>
<proteinExistence type="predicted"/>
<feature type="region of interest" description="Disordered" evidence="1">
    <location>
        <begin position="92"/>
        <end position="117"/>
    </location>
</feature>
<feature type="region of interest" description="Disordered" evidence="1">
    <location>
        <begin position="1"/>
        <end position="65"/>
    </location>
</feature>
<dbReference type="AlphaFoldDB" id="A0AAW2X825"/>
<accession>A0AAW2X825</accession>
<feature type="domain" description="SAP" evidence="2">
    <location>
        <begin position="144"/>
        <end position="180"/>
    </location>
</feature>
<feature type="domain" description="DUF7699" evidence="3">
    <location>
        <begin position="204"/>
        <end position="288"/>
    </location>
</feature>
<reference evidence="4" key="2">
    <citation type="journal article" date="2024" name="Plant">
        <title>Genomic evolution and insights into agronomic trait innovations of Sesamum species.</title>
        <authorList>
            <person name="Miao H."/>
            <person name="Wang L."/>
            <person name="Qu L."/>
            <person name="Liu H."/>
            <person name="Sun Y."/>
            <person name="Le M."/>
            <person name="Wang Q."/>
            <person name="Wei S."/>
            <person name="Zheng Y."/>
            <person name="Lin W."/>
            <person name="Duan Y."/>
            <person name="Cao H."/>
            <person name="Xiong S."/>
            <person name="Wang X."/>
            <person name="Wei L."/>
            <person name="Li C."/>
            <person name="Ma Q."/>
            <person name="Ju M."/>
            <person name="Zhao R."/>
            <person name="Li G."/>
            <person name="Mu C."/>
            <person name="Tian Q."/>
            <person name="Mei H."/>
            <person name="Zhang T."/>
            <person name="Gao T."/>
            <person name="Zhang H."/>
        </authorList>
    </citation>
    <scope>NUCLEOTIDE SEQUENCE</scope>
    <source>
        <strain evidence="4">KEN1</strain>
    </source>
</reference>
<feature type="compositionally biased region" description="Gly residues" evidence="1">
    <location>
        <begin position="1"/>
        <end position="15"/>
    </location>
</feature>
<protein>
    <submittedName>
        <fullName evidence="4">Zinc finger CCCH domain-containing protein 62</fullName>
    </submittedName>
</protein>
<dbReference type="Gene3D" id="1.10.720.30">
    <property type="entry name" value="SAP domain"/>
    <property type="match status" value="1"/>
</dbReference>
<comment type="caution">
    <text evidence="4">The sequence shown here is derived from an EMBL/GenBank/DDBJ whole genome shotgun (WGS) entry which is preliminary data.</text>
</comment>
<dbReference type="InterPro" id="IPR056116">
    <property type="entry name" value="DUF7699"/>
</dbReference>
<dbReference type="SUPFAM" id="SSF68906">
    <property type="entry name" value="SAP domain"/>
    <property type="match status" value="1"/>
</dbReference>
<feature type="compositionally biased region" description="Polar residues" evidence="1">
    <location>
        <begin position="395"/>
        <end position="408"/>
    </location>
</feature>
<dbReference type="InterPro" id="IPR003034">
    <property type="entry name" value="SAP_dom"/>
</dbReference>
<dbReference type="Pfam" id="PF02037">
    <property type="entry name" value="SAP"/>
    <property type="match status" value="1"/>
</dbReference>
<reference evidence="4" key="1">
    <citation type="submission" date="2020-06" db="EMBL/GenBank/DDBJ databases">
        <authorList>
            <person name="Li T."/>
            <person name="Hu X."/>
            <person name="Zhang T."/>
            <person name="Song X."/>
            <person name="Zhang H."/>
            <person name="Dai N."/>
            <person name="Sheng W."/>
            <person name="Hou X."/>
            <person name="Wei L."/>
        </authorList>
    </citation>
    <scope>NUCLEOTIDE SEQUENCE</scope>
    <source>
        <strain evidence="4">KEN1</strain>
        <tissue evidence="4">Leaf</tissue>
    </source>
</reference>
<dbReference type="InterPro" id="IPR036361">
    <property type="entry name" value="SAP_dom_sf"/>
</dbReference>
<evidence type="ECO:0000259" key="3">
    <source>
        <dbReference type="Pfam" id="PF24766"/>
    </source>
</evidence>
<feature type="compositionally biased region" description="Basic residues" evidence="1">
    <location>
        <begin position="328"/>
        <end position="340"/>
    </location>
</feature>